<evidence type="ECO:0000256" key="3">
    <source>
        <dbReference type="ARBA" id="ARBA00022692"/>
    </source>
</evidence>
<feature type="domain" description="Major facilitator superfamily (MFS) profile" evidence="8">
    <location>
        <begin position="90"/>
        <end position="593"/>
    </location>
</feature>
<dbReference type="PROSITE" id="PS50850">
    <property type="entry name" value="MFS"/>
    <property type="match status" value="1"/>
</dbReference>
<accession>A0A166RJ80</accession>
<comment type="subcellular location">
    <subcellularLocation>
        <location evidence="1">Membrane</location>
        <topology evidence="1">Multi-pass membrane protein</topology>
    </subcellularLocation>
</comment>
<feature type="region of interest" description="Disordered" evidence="6">
    <location>
        <begin position="607"/>
        <end position="643"/>
    </location>
</feature>
<protein>
    <submittedName>
        <fullName evidence="9">Efflux pump antibiotic resistance</fullName>
    </submittedName>
</protein>
<dbReference type="SUPFAM" id="SSF103473">
    <property type="entry name" value="MFS general substrate transporter"/>
    <property type="match status" value="2"/>
</dbReference>
<comment type="caution">
    <text evidence="9">The sequence shown here is derived from an EMBL/GenBank/DDBJ whole genome shotgun (WGS) entry which is preliminary data.</text>
</comment>
<name>A0A166RJ80_9PEZI</name>
<keyword evidence="5 7" id="KW-0472">Membrane</keyword>
<feature type="transmembrane region" description="Helical" evidence="7">
    <location>
        <begin position="569"/>
        <end position="588"/>
    </location>
</feature>
<dbReference type="Gene3D" id="1.20.1250.20">
    <property type="entry name" value="MFS general substrate transporter like domains"/>
    <property type="match status" value="1"/>
</dbReference>
<dbReference type="PANTHER" id="PTHR23501:SF102">
    <property type="entry name" value="DRUG TRANSPORTER, PUTATIVE (AFU_ORTHOLOGUE AFUA_3G08530)-RELATED"/>
    <property type="match status" value="1"/>
</dbReference>
<feature type="transmembrane region" description="Helical" evidence="7">
    <location>
        <begin position="457"/>
        <end position="477"/>
    </location>
</feature>
<feature type="transmembrane region" description="Helical" evidence="7">
    <location>
        <begin position="428"/>
        <end position="445"/>
    </location>
</feature>
<gene>
    <name evidence="9" type="ORF">CT0861_08179</name>
</gene>
<feature type="transmembrane region" description="Helical" evidence="7">
    <location>
        <begin position="180"/>
        <end position="201"/>
    </location>
</feature>
<keyword evidence="3 7" id="KW-0812">Transmembrane</keyword>
<evidence type="ECO:0000256" key="5">
    <source>
        <dbReference type="ARBA" id="ARBA00023136"/>
    </source>
</evidence>
<reference evidence="9 10" key="1">
    <citation type="submission" date="2015-06" db="EMBL/GenBank/DDBJ databases">
        <title>Survival trade-offs in plant roots during colonization by closely related pathogenic and mutualistic fungi.</title>
        <authorList>
            <person name="Hacquard S."/>
            <person name="Kracher B."/>
            <person name="Hiruma K."/>
            <person name="Weinman A."/>
            <person name="Muench P."/>
            <person name="Garrido Oter R."/>
            <person name="Ver Loren van Themaat E."/>
            <person name="Dallerey J.-F."/>
            <person name="Damm U."/>
            <person name="Henrissat B."/>
            <person name="Lespinet O."/>
            <person name="Thon M."/>
            <person name="Kemen E."/>
            <person name="McHardy A.C."/>
            <person name="Schulze-Lefert P."/>
            <person name="O'Connell R.J."/>
        </authorList>
    </citation>
    <scope>NUCLEOTIDE SEQUENCE [LARGE SCALE GENOMIC DNA]</scope>
    <source>
        <strain evidence="9 10">0861</strain>
    </source>
</reference>
<evidence type="ECO:0000256" key="1">
    <source>
        <dbReference type="ARBA" id="ARBA00004141"/>
    </source>
</evidence>
<dbReference type="PRINTS" id="PR01036">
    <property type="entry name" value="TCRTETB"/>
</dbReference>
<feature type="compositionally biased region" description="Polar residues" evidence="6">
    <location>
        <begin position="607"/>
        <end position="617"/>
    </location>
</feature>
<feature type="transmembrane region" description="Helical" evidence="7">
    <location>
        <begin position="261"/>
        <end position="279"/>
    </location>
</feature>
<evidence type="ECO:0000256" key="6">
    <source>
        <dbReference type="SAM" id="MobiDB-lite"/>
    </source>
</evidence>
<evidence type="ECO:0000256" key="2">
    <source>
        <dbReference type="ARBA" id="ARBA00007520"/>
    </source>
</evidence>
<dbReference type="InterPro" id="IPR011701">
    <property type="entry name" value="MFS"/>
</dbReference>
<dbReference type="InterPro" id="IPR036259">
    <property type="entry name" value="MFS_trans_sf"/>
</dbReference>
<dbReference type="Pfam" id="PF07690">
    <property type="entry name" value="MFS_1"/>
    <property type="match status" value="1"/>
</dbReference>
<dbReference type="EMBL" id="LFIV01000109">
    <property type="protein sequence ID" value="KZL69331.1"/>
    <property type="molecule type" value="Genomic_DNA"/>
</dbReference>
<sequence>MSLRLAAIYSAKDNTDKLGTKTCLRQEAEGKIFDSNHSESNPTEQIVPLTGAALTENPEASSDVPLSDLPPAGDSDIAVPKLSGTTIALTMTSLCLSATLSALDLTIVTTAVPNIVASLQSVSGYIWVGSAFILGFTAVTPIWGSVADLWGRKPIILLALTIFLAGSLTCALAPHMNTLIAGRAIQGIGASGMGVMVNTIICDMFSLRDRGLYLAITSIIWAIGSAVGPVLGGVFTTRLNWRWCFWINPSGPITADYFENQVPVGGVVFVVLSFFLDLPSPNTSVLAGLKAIDWTGSALCMGGSLMVLLALDFGDVTHPWSSATVICLILFGVVVVGIFLLNEWKFAANPVLPLRLLSSWPKAAAYSVFAFNSYVFIGITYYLPLYSQAVLGANALTSGLYLLPLIVSCSLSAACAGIFIQQTGRYRVLMYAAQALLILGTGLFINLKFEKNLAKLFMFQVLTGVGVGLNIEAPVLAAQAATTVRDTAAVVATMGFLRSIATAISVVVGGVVFQNQMKAENPALADQIGHELASQFDGDNASAHVENISLLSTDQQVPVRQAYFRALRIVWIMYVAFAALTLMLNLFVSEHHLSDERKAVVLGIDRGQQSPPQQATQGEEMPLETSGRQHNNAQQQTLRNRAT</sequence>
<dbReference type="AlphaFoldDB" id="A0A166RJ80"/>
<evidence type="ECO:0000313" key="10">
    <source>
        <dbReference type="Proteomes" id="UP000076552"/>
    </source>
</evidence>
<feature type="transmembrane region" description="Helical" evidence="7">
    <location>
        <begin position="489"/>
        <end position="513"/>
    </location>
</feature>
<dbReference type="InterPro" id="IPR020846">
    <property type="entry name" value="MFS_dom"/>
</dbReference>
<dbReference type="Proteomes" id="UP000076552">
    <property type="component" value="Unassembled WGS sequence"/>
</dbReference>
<dbReference type="GO" id="GO:0005886">
    <property type="term" value="C:plasma membrane"/>
    <property type="evidence" value="ECO:0007669"/>
    <property type="project" value="TreeGrafter"/>
</dbReference>
<feature type="transmembrane region" description="Helical" evidence="7">
    <location>
        <begin position="124"/>
        <end position="143"/>
    </location>
</feature>
<feature type="transmembrane region" description="Helical" evidence="7">
    <location>
        <begin position="402"/>
        <end position="421"/>
    </location>
</feature>
<keyword evidence="4 7" id="KW-1133">Transmembrane helix</keyword>
<dbReference type="PANTHER" id="PTHR23501">
    <property type="entry name" value="MAJOR FACILITATOR SUPERFAMILY"/>
    <property type="match status" value="1"/>
</dbReference>
<evidence type="ECO:0000313" key="9">
    <source>
        <dbReference type="EMBL" id="KZL69331.1"/>
    </source>
</evidence>
<feature type="transmembrane region" description="Helical" evidence="7">
    <location>
        <begin position="291"/>
        <end position="311"/>
    </location>
</feature>
<feature type="transmembrane region" description="Helical" evidence="7">
    <location>
        <begin position="363"/>
        <end position="382"/>
    </location>
</feature>
<evidence type="ECO:0000256" key="4">
    <source>
        <dbReference type="ARBA" id="ARBA00022989"/>
    </source>
</evidence>
<feature type="compositionally biased region" description="Polar residues" evidence="6">
    <location>
        <begin position="626"/>
        <end position="643"/>
    </location>
</feature>
<feature type="transmembrane region" description="Helical" evidence="7">
    <location>
        <begin position="87"/>
        <end position="112"/>
    </location>
</feature>
<dbReference type="CDD" id="cd17502">
    <property type="entry name" value="MFS_Azr1_MDR_like"/>
    <property type="match status" value="1"/>
</dbReference>
<feature type="transmembrane region" description="Helical" evidence="7">
    <location>
        <begin position="155"/>
        <end position="174"/>
    </location>
</feature>
<feature type="transmembrane region" description="Helical" evidence="7">
    <location>
        <begin position="213"/>
        <end position="241"/>
    </location>
</feature>
<evidence type="ECO:0000259" key="8">
    <source>
        <dbReference type="PROSITE" id="PS50850"/>
    </source>
</evidence>
<comment type="similarity">
    <text evidence="2">Belongs to the major facilitator superfamily. TCR/Tet family.</text>
</comment>
<organism evidence="9 10">
    <name type="scientific">Colletotrichum tofieldiae</name>
    <dbReference type="NCBI Taxonomy" id="708197"/>
    <lineage>
        <taxon>Eukaryota</taxon>
        <taxon>Fungi</taxon>
        <taxon>Dikarya</taxon>
        <taxon>Ascomycota</taxon>
        <taxon>Pezizomycotina</taxon>
        <taxon>Sordariomycetes</taxon>
        <taxon>Hypocreomycetidae</taxon>
        <taxon>Glomerellales</taxon>
        <taxon>Glomerellaceae</taxon>
        <taxon>Colletotrichum</taxon>
        <taxon>Colletotrichum spaethianum species complex</taxon>
    </lineage>
</organism>
<dbReference type="GO" id="GO:0022857">
    <property type="term" value="F:transmembrane transporter activity"/>
    <property type="evidence" value="ECO:0007669"/>
    <property type="project" value="InterPro"/>
</dbReference>
<keyword evidence="10" id="KW-1185">Reference proteome</keyword>
<feature type="transmembrane region" description="Helical" evidence="7">
    <location>
        <begin position="323"/>
        <end position="342"/>
    </location>
</feature>
<evidence type="ECO:0000256" key="7">
    <source>
        <dbReference type="SAM" id="Phobius"/>
    </source>
</evidence>
<proteinExistence type="inferred from homology"/>
<dbReference type="Gene3D" id="1.20.1720.10">
    <property type="entry name" value="Multidrug resistance protein D"/>
    <property type="match status" value="1"/>
</dbReference>